<protein>
    <submittedName>
        <fullName evidence="2">Molecular chaperone DnaJ</fullName>
    </submittedName>
</protein>
<name>A0A1C7NZX4_9HYPH</name>
<dbReference type="Pfam" id="PF05099">
    <property type="entry name" value="TerB"/>
    <property type="match status" value="1"/>
</dbReference>
<dbReference type="AlphaFoldDB" id="A0A1C7NZX4"/>
<evidence type="ECO:0000313" key="3">
    <source>
        <dbReference type="Proteomes" id="UP000093111"/>
    </source>
</evidence>
<dbReference type="Gene3D" id="1.10.3680.10">
    <property type="entry name" value="TerB-like"/>
    <property type="match status" value="1"/>
</dbReference>
<keyword evidence="3" id="KW-1185">Reference proteome</keyword>
<organism evidence="2 3">
    <name type="scientific">Pararhizobium polonicum</name>
    <dbReference type="NCBI Taxonomy" id="1612624"/>
    <lineage>
        <taxon>Bacteria</taxon>
        <taxon>Pseudomonadati</taxon>
        <taxon>Pseudomonadota</taxon>
        <taxon>Alphaproteobacteria</taxon>
        <taxon>Hyphomicrobiales</taxon>
        <taxon>Rhizobiaceae</taxon>
        <taxon>Rhizobium/Agrobacterium group</taxon>
        <taxon>Pararhizobium</taxon>
    </lineage>
</organism>
<dbReference type="InterPro" id="IPR029024">
    <property type="entry name" value="TerB-like"/>
</dbReference>
<dbReference type="InterPro" id="IPR036869">
    <property type="entry name" value="J_dom_sf"/>
</dbReference>
<dbReference type="EMBL" id="LGLV01000016">
    <property type="protein sequence ID" value="OBZ93024.1"/>
    <property type="molecule type" value="Genomic_DNA"/>
</dbReference>
<dbReference type="InterPro" id="IPR007791">
    <property type="entry name" value="DjlA_N"/>
</dbReference>
<sequence length="235" mass="26118">MSFWDSILSIVNATGNALAGVVEAIRTLFEGDPETRRKVAFSVAMIALSAKMAKADGIVTEAEVSAFRDIFKFPDDQAQNVARLYNLARQDVAGYEAYAEKMASLCVSCEQNCPVLEDIVEGLFHIATADGALHEKELAFLTRVAEIFRMKEERFEEIMARHVHVAGVDPYKVLGVSPKDDFAIIRKRYRVLVSENHPDILVARGVPEEFHAIANDRMAALNAAYEAIEKERRAA</sequence>
<dbReference type="InterPro" id="IPR001623">
    <property type="entry name" value="DnaJ_domain"/>
</dbReference>
<comment type="caution">
    <text evidence="2">The sequence shown here is derived from an EMBL/GenBank/DDBJ whole genome shotgun (WGS) entry which is preliminary data.</text>
</comment>
<dbReference type="Proteomes" id="UP000093111">
    <property type="component" value="Unassembled WGS sequence"/>
</dbReference>
<dbReference type="PROSITE" id="PS50076">
    <property type="entry name" value="DNAJ_2"/>
    <property type="match status" value="1"/>
</dbReference>
<dbReference type="STRING" id="1612624.ADU59_23320"/>
<dbReference type="PATRIC" id="fig|1612624.7.peg.2350"/>
<feature type="domain" description="J" evidence="1">
    <location>
        <begin position="169"/>
        <end position="233"/>
    </location>
</feature>
<dbReference type="SMART" id="SM00271">
    <property type="entry name" value="DnaJ"/>
    <property type="match status" value="1"/>
</dbReference>
<evidence type="ECO:0000313" key="2">
    <source>
        <dbReference type="EMBL" id="OBZ93024.1"/>
    </source>
</evidence>
<reference evidence="2 3" key="1">
    <citation type="journal article" date="2016" name="Syst. Appl. Microbiol.">
        <title>Pararhizobium polonicum sp. nov. isolated from tumors on stone fruit rootstocks.</title>
        <authorList>
            <person name="Pulawska J."/>
            <person name="Kuzmanovic N."/>
            <person name="Willems A."/>
            <person name="Pothier J.F."/>
        </authorList>
    </citation>
    <scope>NUCLEOTIDE SEQUENCE [LARGE SCALE GENOMIC DNA]</scope>
    <source>
        <strain evidence="2 3">F5.1</strain>
    </source>
</reference>
<dbReference type="CDD" id="cd06257">
    <property type="entry name" value="DnaJ"/>
    <property type="match status" value="1"/>
</dbReference>
<dbReference type="Gene3D" id="1.10.287.110">
    <property type="entry name" value="DnaJ domain"/>
    <property type="match status" value="1"/>
</dbReference>
<dbReference type="CDD" id="cd07316">
    <property type="entry name" value="terB_like_DjlA"/>
    <property type="match status" value="1"/>
</dbReference>
<dbReference type="Pfam" id="PF00226">
    <property type="entry name" value="DnaJ"/>
    <property type="match status" value="1"/>
</dbReference>
<dbReference type="OrthoDB" id="9782583at2"/>
<evidence type="ECO:0000259" key="1">
    <source>
        <dbReference type="PROSITE" id="PS50076"/>
    </source>
</evidence>
<accession>A0A1C7NZX4</accession>
<gene>
    <name evidence="2" type="ORF">ADU59_23320</name>
</gene>
<dbReference type="SUPFAM" id="SSF158682">
    <property type="entry name" value="TerB-like"/>
    <property type="match status" value="1"/>
</dbReference>
<dbReference type="RefSeq" id="WP_068957067.1">
    <property type="nucleotide sequence ID" value="NZ_LGLV01000016.1"/>
</dbReference>
<proteinExistence type="predicted"/>
<dbReference type="SUPFAM" id="SSF46565">
    <property type="entry name" value="Chaperone J-domain"/>
    <property type="match status" value="1"/>
</dbReference>